<evidence type="ECO:0000259" key="2">
    <source>
        <dbReference type="PROSITE" id="PS51334"/>
    </source>
</evidence>
<evidence type="ECO:0000256" key="1">
    <source>
        <dbReference type="PROSITE-ProRule" id="PRU00663"/>
    </source>
</evidence>
<comment type="caution">
    <text evidence="3">The sequence shown here is derived from an EMBL/GenBank/DDBJ whole genome shotgun (WGS) entry which is preliminary data.</text>
</comment>
<organism evidence="3 4">
    <name type="scientific">Hibiscus sabdariffa</name>
    <name type="common">roselle</name>
    <dbReference type="NCBI Taxonomy" id="183260"/>
    <lineage>
        <taxon>Eukaryota</taxon>
        <taxon>Viridiplantae</taxon>
        <taxon>Streptophyta</taxon>
        <taxon>Embryophyta</taxon>
        <taxon>Tracheophyta</taxon>
        <taxon>Spermatophyta</taxon>
        <taxon>Magnoliopsida</taxon>
        <taxon>eudicotyledons</taxon>
        <taxon>Gunneridae</taxon>
        <taxon>Pentapetalae</taxon>
        <taxon>rosids</taxon>
        <taxon>malvids</taxon>
        <taxon>Malvales</taxon>
        <taxon>Malvaceae</taxon>
        <taxon>Malvoideae</taxon>
        <taxon>Hibiscus</taxon>
    </lineage>
</organism>
<keyword evidence="4" id="KW-1185">Reference proteome</keyword>
<name>A0ABR2SML0_9ROSI</name>
<dbReference type="PROSITE" id="PS51334">
    <property type="entry name" value="PRONE"/>
    <property type="match status" value="1"/>
</dbReference>
<reference evidence="3 4" key="1">
    <citation type="journal article" date="2024" name="G3 (Bethesda)">
        <title>Genome assembly of Hibiscus sabdariffa L. provides insights into metabolisms of medicinal natural products.</title>
        <authorList>
            <person name="Kim T."/>
        </authorList>
    </citation>
    <scope>NUCLEOTIDE SEQUENCE [LARGE SCALE GENOMIC DNA]</scope>
    <source>
        <strain evidence="3">TK-2024</strain>
        <tissue evidence="3">Old leaves</tissue>
    </source>
</reference>
<keyword evidence="1" id="KW-0344">Guanine-nucleotide releasing factor</keyword>
<accession>A0ABR2SML0</accession>
<feature type="domain" description="PRONE" evidence="2">
    <location>
        <begin position="1"/>
        <end position="174"/>
    </location>
</feature>
<protein>
    <recommendedName>
        <fullName evidence="2">PRONE domain-containing protein</fullName>
    </recommendedName>
</protein>
<proteinExistence type="predicted"/>
<sequence>MWSVSSQESMLPPNKVADVSSFSSRVPVLGGKHVVDMAAIEVTAIITTKEVDVSFRVGETLRLWSDLHLSMIPMKLRHFLHIRRLGVHLLDSKRSGGSHFPRWKSQMLTSKACPRGEHVVNYHYGFYVLAFPPWKALLGPWSDLFRHEEDSFQHNKDVGQCLRKSYSRVTESMA</sequence>
<dbReference type="EMBL" id="JBBPBN010000013">
    <property type="protein sequence ID" value="KAK9026478.1"/>
    <property type="molecule type" value="Genomic_DNA"/>
</dbReference>
<gene>
    <name evidence="3" type="ORF">V6N11_039316</name>
</gene>
<evidence type="ECO:0000313" key="4">
    <source>
        <dbReference type="Proteomes" id="UP001396334"/>
    </source>
</evidence>
<evidence type="ECO:0000313" key="3">
    <source>
        <dbReference type="EMBL" id="KAK9026478.1"/>
    </source>
</evidence>
<dbReference type="InterPro" id="IPR005512">
    <property type="entry name" value="PRONE_dom"/>
</dbReference>
<dbReference type="Proteomes" id="UP001396334">
    <property type="component" value="Unassembled WGS sequence"/>
</dbReference>